<comment type="similarity">
    <text evidence="1 4">Belongs to the eukaryotic ribosomal protein eS12 family.</text>
</comment>
<dbReference type="InterPro" id="IPR029064">
    <property type="entry name" value="Ribosomal_eL30-like_sf"/>
</dbReference>
<dbReference type="EMBL" id="JBFDAA010000020">
    <property type="protein sequence ID" value="KAL1115099.1"/>
    <property type="molecule type" value="Genomic_DNA"/>
</dbReference>
<dbReference type="InterPro" id="IPR000530">
    <property type="entry name" value="Ribosomal_eS12"/>
</dbReference>
<evidence type="ECO:0000313" key="6">
    <source>
        <dbReference type="EMBL" id="KAL1115099.1"/>
    </source>
</evidence>
<evidence type="ECO:0000256" key="4">
    <source>
        <dbReference type="RuleBase" id="RU000670"/>
    </source>
</evidence>
<dbReference type="Gene3D" id="3.30.1330.30">
    <property type="match status" value="1"/>
</dbReference>
<keyword evidence="2 4" id="KW-0689">Ribosomal protein</keyword>
<dbReference type="PRINTS" id="PR00972">
    <property type="entry name" value="RIBSOMALS12E"/>
</dbReference>
<evidence type="ECO:0000313" key="7">
    <source>
        <dbReference type="Proteomes" id="UP001558652"/>
    </source>
</evidence>
<protein>
    <recommendedName>
        <fullName evidence="4">40S ribosomal protein S12</fullName>
    </recommendedName>
</protein>
<evidence type="ECO:0000259" key="5">
    <source>
        <dbReference type="Pfam" id="PF01248"/>
    </source>
</evidence>
<evidence type="ECO:0000256" key="2">
    <source>
        <dbReference type="ARBA" id="ARBA00022980"/>
    </source>
</evidence>
<dbReference type="PANTHER" id="PTHR11843">
    <property type="entry name" value="40S RIBOSOMAL PROTEIN S12"/>
    <property type="match status" value="1"/>
</dbReference>
<dbReference type="InterPro" id="IPR004038">
    <property type="entry name" value="Ribosomal_eL8/eL30/eS12/Gad45"/>
</dbReference>
<name>A0ABD0YDI8_9HEMI</name>
<keyword evidence="3 4" id="KW-0687">Ribonucleoprotein</keyword>
<keyword evidence="7" id="KW-1185">Reference proteome</keyword>
<dbReference type="AlphaFoldDB" id="A0ABD0YDI8"/>
<dbReference type="Proteomes" id="UP001558652">
    <property type="component" value="Unassembled WGS sequence"/>
</dbReference>
<sequence>APGSGGDVNTALQEVLKTALSRGVIARGLHEAAKALDKRQALLCVLAENCDEPMYKKLVQALCAEHQIPIVKVNSNKKLGEWCGLCSIDTSGKPRKIVGCSCVVVKVNRKCE</sequence>
<reference evidence="6 7" key="1">
    <citation type="submission" date="2024-07" db="EMBL/GenBank/DDBJ databases">
        <title>Chromosome-level genome assembly of the water stick insect Ranatra chinensis (Heteroptera: Nepidae).</title>
        <authorList>
            <person name="Liu X."/>
        </authorList>
    </citation>
    <scope>NUCLEOTIDE SEQUENCE [LARGE SCALE GENOMIC DNA]</scope>
    <source>
        <strain evidence="6">Cailab_2021Rc</strain>
        <tissue evidence="6">Muscle</tissue>
    </source>
</reference>
<dbReference type="Pfam" id="PF01248">
    <property type="entry name" value="Ribosomal_L7Ae"/>
    <property type="match status" value="1"/>
</dbReference>
<dbReference type="GO" id="GO:0005840">
    <property type="term" value="C:ribosome"/>
    <property type="evidence" value="ECO:0007669"/>
    <property type="project" value="UniProtKB-KW"/>
</dbReference>
<evidence type="ECO:0000256" key="3">
    <source>
        <dbReference type="ARBA" id="ARBA00023274"/>
    </source>
</evidence>
<accession>A0ABD0YDI8</accession>
<proteinExistence type="inferred from homology"/>
<organism evidence="6 7">
    <name type="scientific">Ranatra chinensis</name>
    <dbReference type="NCBI Taxonomy" id="642074"/>
    <lineage>
        <taxon>Eukaryota</taxon>
        <taxon>Metazoa</taxon>
        <taxon>Ecdysozoa</taxon>
        <taxon>Arthropoda</taxon>
        <taxon>Hexapoda</taxon>
        <taxon>Insecta</taxon>
        <taxon>Pterygota</taxon>
        <taxon>Neoptera</taxon>
        <taxon>Paraneoptera</taxon>
        <taxon>Hemiptera</taxon>
        <taxon>Heteroptera</taxon>
        <taxon>Panheteroptera</taxon>
        <taxon>Nepomorpha</taxon>
        <taxon>Nepidae</taxon>
        <taxon>Ranatrinae</taxon>
        <taxon>Ranatra</taxon>
    </lineage>
</organism>
<feature type="non-terminal residue" evidence="6">
    <location>
        <position position="1"/>
    </location>
</feature>
<feature type="domain" description="Ribosomal protein eL8/eL30/eS12/Gadd45" evidence="5">
    <location>
        <begin position="11"/>
        <end position="104"/>
    </location>
</feature>
<gene>
    <name evidence="6" type="ORF">AAG570_007130</name>
</gene>
<dbReference type="GO" id="GO:1990904">
    <property type="term" value="C:ribonucleoprotein complex"/>
    <property type="evidence" value="ECO:0007669"/>
    <property type="project" value="UniProtKB-KW"/>
</dbReference>
<dbReference type="SUPFAM" id="SSF55315">
    <property type="entry name" value="L30e-like"/>
    <property type="match status" value="1"/>
</dbReference>
<evidence type="ECO:0000256" key="1">
    <source>
        <dbReference type="ARBA" id="ARBA00005824"/>
    </source>
</evidence>
<comment type="caution">
    <text evidence="6">The sequence shown here is derived from an EMBL/GenBank/DDBJ whole genome shotgun (WGS) entry which is preliminary data.</text>
</comment>